<comment type="catalytic activity">
    <reaction evidence="1">
        <text>Random endo-hydrolysis of N-acetyl-beta-D-glucosaminide (1-&gt;4)-beta-linkages in chitin and chitodextrins.</text>
        <dbReference type="EC" id="3.2.1.14"/>
    </reaction>
</comment>
<dbReference type="PANTHER" id="PTHR11177:SF360">
    <property type="entry name" value="CHITINASE 4-RELATED"/>
    <property type="match status" value="1"/>
</dbReference>
<feature type="signal peptide" evidence="12">
    <location>
        <begin position="1"/>
        <end position="19"/>
    </location>
</feature>
<dbReference type="Pfam" id="PF00704">
    <property type="entry name" value="Glyco_hydro_18"/>
    <property type="match status" value="1"/>
</dbReference>
<dbReference type="AlphaFoldDB" id="A0AAJ7BGW8"/>
<keyword evidence="14" id="KW-1185">Reference proteome</keyword>
<evidence type="ECO:0000256" key="8">
    <source>
        <dbReference type="ARBA" id="ARBA00023157"/>
    </source>
</evidence>
<evidence type="ECO:0000256" key="12">
    <source>
        <dbReference type="SAM" id="SignalP"/>
    </source>
</evidence>
<dbReference type="GO" id="GO:0000272">
    <property type="term" value="P:polysaccharide catabolic process"/>
    <property type="evidence" value="ECO:0007669"/>
    <property type="project" value="UniProtKB-KW"/>
</dbReference>
<accession>A0AAJ7BGW8</accession>
<name>A0AAJ7BGW8_CEPCN</name>
<evidence type="ECO:0000256" key="1">
    <source>
        <dbReference type="ARBA" id="ARBA00000822"/>
    </source>
</evidence>
<evidence type="ECO:0000256" key="3">
    <source>
        <dbReference type="ARBA" id="ARBA00012729"/>
    </source>
</evidence>
<dbReference type="GO" id="GO:0005576">
    <property type="term" value="C:extracellular region"/>
    <property type="evidence" value="ECO:0007669"/>
    <property type="project" value="TreeGrafter"/>
</dbReference>
<gene>
    <name evidence="15" type="primary">LOC107262923</name>
</gene>
<evidence type="ECO:0000256" key="10">
    <source>
        <dbReference type="ARBA" id="ARBA00023295"/>
    </source>
</evidence>
<keyword evidence="6" id="KW-0378">Hydrolase</keyword>
<dbReference type="InterPro" id="IPR001223">
    <property type="entry name" value="Glyco_hydro18_cat"/>
</dbReference>
<evidence type="ECO:0000256" key="11">
    <source>
        <dbReference type="ARBA" id="ARBA00023326"/>
    </source>
</evidence>
<evidence type="ECO:0000256" key="9">
    <source>
        <dbReference type="ARBA" id="ARBA00023277"/>
    </source>
</evidence>
<comment type="similarity">
    <text evidence="2">Belongs to the glycosyl hydrolase 18 family. Chitinase class II subfamily.</text>
</comment>
<protein>
    <recommendedName>
        <fullName evidence="3">chitinase</fullName>
        <ecNumber evidence="3">3.2.1.14</ecNumber>
    </recommendedName>
</protein>
<dbReference type="KEGG" id="ccin:107262923"/>
<sequence length="423" mass="46094">MNLSVIICIMTTLLGPALGKVMMCYFASWATYRVGNGHFEVSDIEPDLCTHYIYAFVGIKGEGNIDILDPWNDISDGGGKNNFGKLVALKKTKTAPKVLVGMGGWNAGSTNFTIVVNNATLRATFVKNAVDFLIKYKFDGLEMDWEYPAQRGGAKADKEGFVAFLKELKEAFVKEGLLLTAAVGATKDLATPSYDIPAIAEILDYISVMTYDLTTASSSDVIGHHAPMFAASYQANNATLLQNNIVASIDFWLKSGAPASKLVLGLPLYGRTFTLADTSKTTPGSPSAGPGLAGPYTGGAGSLGYNELCEKQLSGNWTTVWYEEQEVPYAYSGDQWIGFDNERSLAIKIKYAKKLGLAGIMFWSIETDDFKGICGSSSYPLLKASRTELYSRRNHSFFGTPIEEGRKLNGRHPTRRHLRVVPT</sequence>
<evidence type="ECO:0000256" key="7">
    <source>
        <dbReference type="ARBA" id="ARBA00023024"/>
    </source>
</evidence>
<dbReference type="InterPro" id="IPR029070">
    <property type="entry name" value="Chitinase_insertion_sf"/>
</dbReference>
<dbReference type="GO" id="GO:0006032">
    <property type="term" value="P:chitin catabolic process"/>
    <property type="evidence" value="ECO:0007669"/>
    <property type="project" value="UniProtKB-KW"/>
</dbReference>
<dbReference type="InterPro" id="IPR011583">
    <property type="entry name" value="Chitinase_II/V-like_cat"/>
</dbReference>
<keyword evidence="10" id="KW-0326">Glycosidase</keyword>
<dbReference type="GO" id="GO:0008843">
    <property type="term" value="F:endochitinase activity"/>
    <property type="evidence" value="ECO:0007669"/>
    <property type="project" value="UniProtKB-EC"/>
</dbReference>
<dbReference type="SUPFAM" id="SSF54556">
    <property type="entry name" value="Chitinase insertion domain"/>
    <property type="match status" value="1"/>
</dbReference>
<proteinExistence type="inferred from homology"/>
<keyword evidence="7" id="KW-0146">Chitin degradation</keyword>
<keyword evidence="11" id="KW-0624">Polysaccharide degradation</keyword>
<evidence type="ECO:0000256" key="4">
    <source>
        <dbReference type="ARBA" id="ARBA00022669"/>
    </source>
</evidence>
<dbReference type="GO" id="GO:0008061">
    <property type="term" value="F:chitin binding"/>
    <property type="evidence" value="ECO:0007669"/>
    <property type="project" value="UniProtKB-KW"/>
</dbReference>
<dbReference type="InterPro" id="IPR017853">
    <property type="entry name" value="GH"/>
</dbReference>
<dbReference type="PROSITE" id="PS51910">
    <property type="entry name" value="GH18_2"/>
    <property type="match status" value="1"/>
</dbReference>
<dbReference type="Gene3D" id="3.20.20.80">
    <property type="entry name" value="Glycosidases"/>
    <property type="match status" value="1"/>
</dbReference>
<keyword evidence="4" id="KW-0147">Chitin-binding</keyword>
<dbReference type="GeneID" id="107262923"/>
<dbReference type="FunFam" id="3.10.50.10:FF:000004">
    <property type="entry name" value="Chitinase 5"/>
    <property type="match status" value="1"/>
</dbReference>
<feature type="domain" description="GH18" evidence="13">
    <location>
        <begin position="20"/>
        <end position="392"/>
    </location>
</feature>
<evidence type="ECO:0000256" key="2">
    <source>
        <dbReference type="ARBA" id="ARBA00009121"/>
    </source>
</evidence>
<dbReference type="InterPro" id="IPR050314">
    <property type="entry name" value="Glycosyl_Hydrlase_18"/>
</dbReference>
<dbReference type="Proteomes" id="UP000694920">
    <property type="component" value="Unplaced"/>
</dbReference>
<dbReference type="PANTHER" id="PTHR11177">
    <property type="entry name" value="CHITINASE"/>
    <property type="match status" value="1"/>
</dbReference>
<dbReference type="CDD" id="cd02872">
    <property type="entry name" value="GH18_chitolectin_chitotriosidase"/>
    <property type="match status" value="1"/>
</dbReference>
<dbReference type="RefSeq" id="XP_015585085.1">
    <property type="nucleotide sequence ID" value="XM_015729599.2"/>
</dbReference>
<reference evidence="15" key="1">
    <citation type="submission" date="2025-08" db="UniProtKB">
        <authorList>
            <consortium name="RefSeq"/>
        </authorList>
    </citation>
    <scope>IDENTIFICATION</scope>
</reference>
<dbReference type="Gene3D" id="3.10.50.10">
    <property type="match status" value="1"/>
</dbReference>
<evidence type="ECO:0000256" key="6">
    <source>
        <dbReference type="ARBA" id="ARBA00022801"/>
    </source>
</evidence>
<keyword evidence="5 12" id="KW-0732">Signal</keyword>
<evidence type="ECO:0000313" key="14">
    <source>
        <dbReference type="Proteomes" id="UP000694920"/>
    </source>
</evidence>
<feature type="chain" id="PRO_5042548589" description="chitinase" evidence="12">
    <location>
        <begin position="20"/>
        <end position="423"/>
    </location>
</feature>
<keyword evidence="9" id="KW-0119">Carbohydrate metabolism</keyword>
<organism evidence="14 15">
    <name type="scientific">Cephus cinctus</name>
    <name type="common">Wheat stem sawfly</name>
    <dbReference type="NCBI Taxonomy" id="211228"/>
    <lineage>
        <taxon>Eukaryota</taxon>
        <taxon>Metazoa</taxon>
        <taxon>Ecdysozoa</taxon>
        <taxon>Arthropoda</taxon>
        <taxon>Hexapoda</taxon>
        <taxon>Insecta</taxon>
        <taxon>Pterygota</taxon>
        <taxon>Neoptera</taxon>
        <taxon>Endopterygota</taxon>
        <taxon>Hymenoptera</taxon>
        <taxon>Cephoidea</taxon>
        <taxon>Cephidae</taxon>
        <taxon>Cephus</taxon>
    </lineage>
</organism>
<evidence type="ECO:0000259" key="13">
    <source>
        <dbReference type="PROSITE" id="PS51910"/>
    </source>
</evidence>
<evidence type="ECO:0000256" key="5">
    <source>
        <dbReference type="ARBA" id="ARBA00022729"/>
    </source>
</evidence>
<keyword evidence="8" id="KW-1015">Disulfide bond</keyword>
<dbReference type="EC" id="3.2.1.14" evidence="3"/>
<evidence type="ECO:0000313" key="15">
    <source>
        <dbReference type="RefSeq" id="XP_015585085.1"/>
    </source>
</evidence>
<dbReference type="SMART" id="SM00636">
    <property type="entry name" value="Glyco_18"/>
    <property type="match status" value="1"/>
</dbReference>
<dbReference type="SUPFAM" id="SSF51445">
    <property type="entry name" value="(Trans)glycosidases"/>
    <property type="match status" value="1"/>
</dbReference>